<dbReference type="RefSeq" id="WP_146323910.1">
    <property type="nucleotide sequence ID" value="NZ_BAABLR010000005.1"/>
</dbReference>
<feature type="chain" id="PRO_5022986488" evidence="1">
    <location>
        <begin position="29"/>
        <end position="69"/>
    </location>
</feature>
<keyword evidence="3" id="KW-1185">Reference proteome</keyword>
<proteinExistence type="predicted"/>
<comment type="caution">
    <text evidence="2">The sequence shown here is derived from an EMBL/GenBank/DDBJ whole genome shotgun (WGS) entry which is preliminary data.</text>
</comment>
<reference evidence="2 3" key="1">
    <citation type="submission" date="2019-08" db="EMBL/GenBank/DDBJ databases">
        <authorList>
            <person name="Lei W."/>
        </authorList>
    </citation>
    <scope>NUCLEOTIDE SEQUENCE [LARGE SCALE GENOMIC DNA]</scope>
    <source>
        <strain evidence="2 3">CCUG 58627</strain>
    </source>
</reference>
<keyword evidence="1" id="KW-0732">Signal</keyword>
<sequence>MFTKLGRRALTASATAITAGAVLIPAAAADDGGSNFDIVTSIWYGSAYALEFIYQLGLGPVLELLSTGR</sequence>
<feature type="signal peptide" evidence="1">
    <location>
        <begin position="1"/>
        <end position="28"/>
    </location>
</feature>
<accession>A0A5C5ULD6</accession>
<protein>
    <submittedName>
        <fullName evidence="2">Uncharacterized protein</fullName>
    </submittedName>
</protein>
<evidence type="ECO:0000313" key="3">
    <source>
        <dbReference type="Proteomes" id="UP000320791"/>
    </source>
</evidence>
<gene>
    <name evidence="2" type="ORF">FRX94_04390</name>
</gene>
<name>A0A5C5ULD6_9CORY</name>
<dbReference type="Proteomes" id="UP000320791">
    <property type="component" value="Unassembled WGS sequence"/>
</dbReference>
<dbReference type="EMBL" id="VOHM01000006">
    <property type="protein sequence ID" value="TWT26846.1"/>
    <property type="molecule type" value="Genomic_DNA"/>
</dbReference>
<evidence type="ECO:0000313" key="2">
    <source>
        <dbReference type="EMBL" id="TWT26846.1"/>
    </source>
</evidence>
<evidence type="ECO:0000256" key="1">
    <source>
        <dbReference type="SAM" id="SignalP"/>
    </source>
</evidence>
<dbReference type="AlphaFoldDB" id="A0A5C5ULD6"/>
<organism evidence="2 3">
    <name type="scientific">Corynebacterium canis</name>
    <dbReference type="NCBI Taxonomy" id="679663"/>
    <lineage>
        <taxon>Bacteria</taxon>
        <taxon>Bacillati</taxon>
        <taxon>Actinomycetota</taxon>
        <taxon>Actinomycetes</taxon>
        <taxon>Mycobacteriales</taxon>
        <taxon>Corynebacteriaceae</taxon>
        <taxon>Corynebacterium</taxon>
    </lineage>
</organism>